<dbReference type="PRINTS" id="PR00099">
    <property type="entry name" value="CPSGATASE"/>
</dbReference>
<comment type="similarity">
    <text evidence="3">In the C-terminal section; belongs to the anthranilate synthase component I family.</text>
</comment>
<evidence type="ECO:0000256" key="10">
    <source>
        <dbReference type="SAM" id="MobiDB-lite"/>
    </source>
</evidence>
<dbReference type="OrthoDB" id="64220at2759"/>
<evidence type="ECO:0000259" key="13">
    <source>
        <dbReference type="Pfam" id="PF04715"/>
    </source>
</evidence>
<evidence type="ECO:0000256" key="3">
    <source>
        <dbReference type="ARBA" id="ARBA00005970"/>
    </source>
</evidence>
<sequence length="807" mass="89651">MQMDPASREQPRRILFVDAYDSFTNNIVSLLETKLPAKVTVVHLDAHIPDLGNFLEPFDAVVVGPGPGNPTLPEDIGFISQIWSLPEAQVRPTFGICLGFQSLSLASGATVGRLTQPRHGIVTEILHKGQSIFNGVGGIEATQYHSLHVDIGHPIQTRRAVSWPSELWLPTKECPLLKPLAWDCGDLVNGAVLMGVQHLERPFWGVQFHPESACTNAECIKVIENWWAEACRWNDERRGLLERCQKSSLFPLLEDWSWDNLHGKHDLQWSRIRAGSLTVPDICEAMKVQEGDAIILDSAVTREGVGRYSIIGFIMPNRTIRVTYNVESHKVFIGNEWLEVLNEDLRKYGSDIWQYLAHFMEKHKVEGGDPESPFWGGLMGFISYEAGLETIGVSQPHGAARARAPRPDLSFAFVERSIVIDHQAGQVYVQSLIPHDTTWIEMTQKEVQTSAIGSNIRKIKNDKKRVAEYLRHAKVVEGPREEDYRQRVRQCQESIRAGDSYELCLTGQTTISMPRVDPDNMPWTLYKNLRKRNPAPFAAYIRLGSATVLSSSPERFLCWDRTGTCQLRPIKGTVKKTKDMTKILATDILNTPKERAENLMILDLIRHDLHGVVGSGNVHVQKLMGIEEYKTVFQLVSVIEGRLPQGDEPAAEKKDGEENKRDASLPTGLDVLAASLPPGSMTGAPKRRSCQILKELENNAPRGIYSGVIGYLDVGGAGDFSVVIRTAYKWDDESYELETPIELETPAPTPAPLSRSLSSSTSRAGGSGTANGNVWHIGAGGAITGLSDDKAEWEEMRTKLDSALSSF</sequence>
<organism evidence="14 15">
    <name type="scientific">Xylona heveae (strain CBS 132557 / TC161)</name>
    <dbReference type="NCBI Taxonomy" id="1328760"/>
    <lineage>
        <taxon>Eukaryota</taxon>
        <taxon>Fungi</taxon>
        <taxon>Dikarya</taxon>
        <taxon>Ascomycota</taxon>
        <taxon>Pezizomycotina</taxon>
        <taxon>Xylonomycetes</taxon>
        <taxon>Xylonales</taxon>
        <taxon>Xylonaceae</taxon>
        <taxon>Xylona</taxon>
    </lineage>
</organism>
<keyword evidence="7" id="KW-0315">Glutamine amidotransferase</keyword>
<dbReference type="GO" id="GO:0046654">
    <property type="term" value="P:tetrahydrofolate biosynthetic process"/>
    <property type="evidence" value="ECO:0007669"/>
    <property type="project" value="UniProtKB-UniPathway"/>
</dbReference>
<feature type="region of interest" description="Disordered" evidence="10">
    <location>
        <begin position="741"/>
        <end position="772"/>
    </location>
</feature>
<evidence type="ECO:0000256" key="8">
    <source>
        <dbReference type="ARBA" id="ARBA00031329"/>
    </source>
</evidence>
<feature type="non-terminal residue" evidence="14">
    <location>
        <position position="807"/>
    </location>
</feature>
<gene>
    <name evidence="14" type="ORF">L228DRAFT_222459</name>
</gene>
<dbReference type="InterPro" id="IPR029062">
    <property type="entry name" value="Class_I_gatase-like"/>
</dbReference>
<feature type="compositionally biased region" description="Low complexity" evidence="10">
    <location>
        <begin position="752"/>
        <end position="764"/>
    </location>
</feature>
<dbReference type="AlphaFoldDB" id="A0A165FTY8"/>
<evidence type="ECO:0000256" key="2">
    <source>
        <dbReference type="ARBA" id="ARBA00005009"/>
    </source>
</evidence>
<comment type="pathway">
    <text evidence="2">Cofactor biosynthesis; tetrahydrofolate biosynthesis; 4-aminobenzoate from chorismate: step 1/2.</text>
</comment>
<evidence type="ECO:0000256" key="5">
    <source>
        <dbReference type="ARBA" id="ARBA00022679"/>
    </source>
</evidence>
<dbReference type="InterPro" id="IPR017926">
    <property type="entry name" value="GATASE"/>
</dbReference>
<name>A0A165FTY8_XYLHT</name>
<feature type="compositionally biased region" description="Basic and acidic residues" evidence="10">
    <location>
        <begin position="650"/>
        <end position="663"/>
    </location>
</feature>
<evidence type="ECO:0000256" key="1">
    <source>
        <dbReference type="ARBA" id="ARBA00001000"/>
    </source>
</evidence>
<dbReference type="InterPro" id="IPR005801">
    <property type="entry name" value="ADC_synthase"/>
</dbReference>
<dbReference type="Gene3D" id="3.60.120.10">
    <property type="entry name" value="Anthranilate synthase"/>
    <property type="match status" value="1"/>
</dbReference>
<dbReference type="InterPro" id="IPR015890">
    <property type="entry name" value="Chorismate_C"/>
</dbReference>
<dbReference type="PROSITE" id="PS51273">
    <property type="entry name" value="GATASE_TYPE_1"/>
    <property type="match status" value="1"/>
</dbReference>
<comment type="catalytic activity">
    <reaction evidence="1">
        <text>chorismate + L-glutamine = 4-amino-4-deoxychorismate + L-glutamate</text>
        <dbReference type="Rhea" id="RHEA:11672"/>
        <dbReference type="ChEBI" id="CHEBI:29748"/>
        <dbReference type="ChEBI" id="CHEBI:29985"/>
        <dbReference type="ChEBI" id="CHEBI:58359"/>
        <dbReference type="ChEBI" id="CHEBI:58406"/>
        <dbReference type="EC" id="2.6.1.85"/>
    </reaction>
</comment>
<dbReference type="RefSeq" id="XP_018186930.1">
    <property type="nucleotide sequence ID" value="XM_018330298.1"/>
</dbReference>
<dbReference type="FunCoup" id="A0A165FTY8">
    <property type="interactions" value="176"/>
</dbReference>
<evidence type="ECO:0000256" key="9">
    <source>
        <dbReference type="ARBA" id="ARBA00031904"/>
    </source>
</evidence>
<dbReference type="Pfam" id="PF00425">
    <property type="entry name" value="Chorismate_bind"/>
    <property type="match status" value="2"/>
</dbReference>
<dbReference type="GO" id="GO:0046656">
    <property type="term" value="P:folic acid biosynthetic process"/>
    <property type="evidence" value="ECO:0007669"/>
    <property type="project" value="UniProtKB-KW"/>
</dbReference>
<evidence type="ECO:0000313" key="14">
    <source>
        <dbReference type="EMBL" id="KZF21375.1"/>
    </source>
</evidence>
<keyword evidence="15" id="KW-1185">Reference proteome</keyword>
<dbReference type="InParanoid" id="A0A165FTY8"/>
<keyword evidence="6" id="KW-0289">Folate biosynthesis</keyword>
<dbReference type="OMA" id="DWSVNIR"/>
<dbReference type="GO" id="GO:0000162">
    <property type="term" value="P:L-tryptophan biosynthetic process"/>
    <property type="evidence" value="ECO:0007669"/>
    <property type="project" value="TreeGrafter"/>
</dbReference>
<evidence type="ECO:0000256" key="7">
    <source>
        <dbReference type="ARBA" id="ARBA00022962"/>
    </source>
</evidence>
<dbReference type="Pfam" id="PF00117">
    <property type="entry name" value="GATase"/>
    <property type="match status" value="1"/>
</dbReference>
<dbReference type="GO" id="GO:0046820">
    <property type="term" value="F:4-amino-4-deoxychorismate synthase activity"/>
    <property type="evidence" value="ECO:0007669"/>
    <property type="project" value="UniProtKB-EC"/>
</dbReference>
<evidence type="ECO:0000256" key="6">
    <source>
        <dbReference type="ARBA" id="ARBA00022909"/>
    </source>
</evidence>
<feature type="domain" description="Chorismate-utilising enzyme C-terminal" evidence="12">
    <location>
        <begin position="481"/>
        <end position="647"/>
    </location>
</feature>
<reference evidence="14 15" key="1">
    <citation type="journal article" date="2016" name="Fungal Biol.">
        <title>The genome of Xylona heveae provides a window into fungal endophytism.</title>
        <authorList>
            <person name="Gazis R."/>
            <person name="Kuo A."/>
            <person name="Riley R."/>
            <person name="LaButti K."/>
            <person name="Lipzen A."/>
            <person name="Lin J."/>
            <person name="Amirebrahimi M."/>
            <person name="Hesse C.N."/>
            <person name="Spatafora J.W."/>
            <person name="Henrissat B."/>
            <person name="Hainaut M."/>
            <person name="Grigoriev I.V."/>
            <person name="Hibbett D.S."/>
        </authorList>
    </citation>
    <scope>NUCLEOTIDE SEQUENCE [LARGE SCALE GENOMIC DNA]</scope>
    <source>
        <strain evidence="14 15">TC161</strain>
    </source>
</reference>
<evidence type="ECO:0000259" key="12">
    <source>
        <dbReference type="Pfam" id="PF00425"/>
    </source>
</evidence>
<dbReference type="Gene3D" id="3.40.50.880">
    <property type="match status" value="1"/>
</dbReference>
<dbReference type="SUPFAM" id="SSF52317">
    <property type="entry name" value="Class I glutamine amidotransferase-like"/>
    <property type="match status" value="1"/>
</dbReference>
<dbReference type="Proteomes" id="UP000076632">
    <property type="component" value="Unassembled WGS sequence"/>
</dbReference>
<dbReference type="PRINTS" id="PR00097">
    <property type="entry name" value="ANTSNTHASEII"/>
</dbReference>
<dbReference type="STRING" id="1328760.A0A165FTY8"/>
<dbReference type="PANTHER" id="PTHR11236:SF18">
    <property type="entry name" value="AMINODEOXYCHORISMATE SYNTHASE"/>
    <property type="match status" value="1"/>
</dbReference>
<dbReference type="GO" id="GO:0005737">
    <property type="term" value="C:cytoplasm"/>
    <property type="evidence" value="ECO:0007669"/>
    <property type="project" value="TreeGrafter"/>
</dbReference>
<dbReference type="GeneID" id="28895435"/>
<proteinExistence type="inferred from homology"/>
<dbReference type="InterPro" id="IPR006221">
    <property type="entry name" value="TrpG/PapA_dom"/>
</dbReference>
<dbReference type="SUPFAM" id="SSF56322">
    <property type="entry name" value="ADC synthase"/>
    <property type="match status" value="1"/>
</dbReference>
<dbReference type="PANTHER" id="PTHR11236">
    <property type="entry name" value="AMINOBENZOATE/ANTHRANILATE SYNTHASE"/>
    <property type="match status" value="1"/>
</dbReference>
<evidence type="ECO:0000256" key="4">
    <source>
        <dbReference type="ARBA" id="ARBA00013139"/>
    </source>
</evidence>
<dbReference type="UniPathway" id="UPA00077">
    <property type="reaction ID" value="UER00149"/>
</dbReference>
<feature type="domain" description="Chorismate-utilising enzyme C-terminal" evidence="12">
    <location>
        <begin position="668"/>
        <end position="735"/>
    </location>
</feature>
<feature type="domain" description="Glutamine amidotransferase" evidence="11">
    <location>
        <begin position="16"/>
        <end position="217"/>
    </location>
</feature>
<dbReference type="NCBIfam" id="TIGR01823">
    <property type="entry name" value="PabB-fungal"/>
    <property type="match status" value="1"/>
</dbReference>
<keyword evidence="5" id="KW-0808">Transferase</keyword>
<dbReference type="PRINTS" id="PR00096">
    <property type="entry name" value="GATASE"/>
</dbReference>
<dbReference type="InterPro" id="IPR010117">
    <property type="entry name" value="PabB_fungal"/>
</dbReference>
<feature type="domain" description="Anthranilate synthase component I N-terminal" evidence="13">
    <location>
        <begin position="279"/>
        <end position="429"/>
    </location>
</feature>
<protein>
    <recommendedName>
        <fullName evidence="4">aminodeoxychorismate synthase</fullName>
        <ecNumber evidence="4">2.6.1.85</ecNumber>
    </recommendedName>
    <alternativeName>
        <fullName evidence="8">Para-aminobenzoate synthase</fullName>
    </alternativeName>
    <alternativeName>
        <fullName evidence="9">p-aminobenzoic acid synthase</fullName>
    </alternativeName>
</protein>
<dbReference type="Pfam" id="PF04715">
    <property type="entry name" value="Anth_synt_I_N"/>
    <property type="match status" value="1"/>
</dbReference>
<evidence type="ECO:0000259" key="11">
    <source>
        <dbReference type="Pfam" id="PF00117"/>
    </source>
</evidence>
<dbReference type="InterPro" id="IPR019999">
    <property type="entry name" value="Anth_synth_I-like"/>
</dbReference>
<dbReference type="InterPro" id="IPR006805">
    <property type="entry name" value="Anth_synth_I_N"/>
</dbReference>
<dbReference type="EC" id="2.6.1.85" evidence="4"/>
<evidence type="ECO:0000313" key="15">
    <source>
        <dbReference type="Proteomes" id="UP000076632"/>
    </source>
</evidence>
<dbReference type="GO" id="GO:0008153">
    <property type="term" value="P:4-aminobenzoate biosynthetic process"/>
    <property type="evidence" value="ECO:0007669"/>
    <property type="project" value="TreeGrafter"/>
</dbReference>
<feature type="region of interest" description="Disordered" evidence="10">
    <location>
        <begin position="644"/>
        <end position="686"/>
    </location>
</feature>
<dbReference type="EMBL" id="KV407461">
    <property type="protein sequence ID" value="KZF21375.1"/>
    <property type="molecule type" value="Genomic_DNA"/>
</dbReference>
<accession>A0A165FTY8</accession>
<dbReference type="CDD" id="cd01743">
    <property type="entry name" value="GATase1_Anthranilate_Synthase"/>
    <property type="match status" value="1"/>
</dbReference>